<accession>A0A4Y2KXW9</accession>
<evidence type="ECO:0000256" key="4">
    <source>
        <dbReference type="RuleBase" id="RU004262"/>
    </source>
</evidence>
<comment type="similarity">
    <text evidence="2 4">Belongs to the AB hydrolase superfamily. Lipase family.</text>
</comment>
<dbReference type="EMBL" id="BGPR01005145">
    <property type="protein sequence ID" value="GBN07274.1"/>
    <property type="molecule type" value="Genomic_DNA"/>
</dbReference>
<protein>
    <submittedName>
        <fullName evidence="6">Pancreatic lipase-related protein 2</fullName>
    </submittedName>
</protein>
<dbReference type="PRINTS" id="PR00821">
    <property type="entry name" value="TAGLIPASE"/>
</dbReference>
<comment type="subcellular location">
    <subcellularLocation>
        <location evidence="1">Secreted</location>
    </subcellularLocation>
</comment>
<dbReference type="OrthoDB" id="199913at2759"/>
<evidence type="ECO:0000313" key="7">
    <source>
        <dbReference type="Proteomes" id="UP000499080"/>
    </source>
</evidence>
<keyword evidence="7" id="KW-1185">Reference proteome</keyword>
<dbReference type="InterPro" id="IPR029058">
    <property type="entry name" value="AB_hydrolase_fold"/>
</dbReference>
<evidence type="ECO:0000256" key="2">
    <source>
        <dbReference type="ARBA" id="ARBA00010701"/>
    </source>
</evidence>
<dbReference type="InterPro" id="IPR013818">
    <property type="entry name" value="Lipase"/>
</dbReference>
<dbReference type="SUPFAM" id="SSF53474">
    <property type="entry name" value="alpha/beta-Hydrolases"/>
    <property type="match status" value="1"/>
</dbReference>
<dbReference type="PANTHER" id="PTHR11610">
    <property type="entry name" value="LIPASE"/>
    <property type="match status" value="1"/>
</dbReference>
<dbReference type="InterPro" id="IPR000734">
    <property type="entry name" value="TAG_lipase"/>
</dbReference>
<comment type="caution">
    <text evidence="6">The sequence shown here is derived from an EMBL/GenBank/DDBJ whole genome shotgun (WGS) entry which is preliminary data.</text>
</comment>
<dbReference type="Proteomes" id="UP000499080">
    <property type="component" value="Unassembled WGS sequence"/>
</dbReference>
<dbReference type="Pfam" id="PF00151">
    <property type="entry name" value="Lipase"/>
    <property type="match status" value="1"/>
</dbReference>
<evidence type="ECO:0000256" key="3">
    <source>
        <dbReference type="ARBA" id="ARBA00022525"/>
    </source>
</evidence>
<evidence type="ECO:0000259" key="5">
    <source>
        <dbReference type="Pfam" id="PF00151"/>
    </source>
</evidence>
<dbReference type="PANTHER" id="PTHR11610:SF185">
    <property type="entry name" value="LD47264P"/>
    <property type="match status" value="1"/>
</dbReference>
<dbReference type="GO" id="GO:0016298">
    <property type="term" value="F:lipase activity"/>
    <property type="evidence" value="ECO:0007669"/>
    <property type="project" value="InterPro"/>
</dbReference>
<dbReference type="AlphaFoldDB" id="A0A4Y2KXW9"/>
<organism evidence="6 7">
    <name type="scientific">Araneus ventricosus</name>
    <name type="common">Orbweaver spider</name>
    <name type="synonym">Epeira ventricosa</name>
    <dbReference type="NCBI Taxonomy" id="182803"/>
    <lineage>
        <taxon>Eukaryota</taxon>
        <taxon>Metazoa</taxon>
        <taxon>Ecdysozoa</taxon>
        <taxon>Arthropoda</taxon>
        <taxon>Chelicerata</taxon>
        <taxon>Arachnida</taxon>
        <taxon>Araneae</taxon>
        <taxon>Araneomorphae</taxon>
        <taxon>Entelegynae</taxon>
        <taxon>Araneoidea</taxon>
        <taxon>Araneidae</taxon>
        <taxon>Araneus</taxon>
    </lineage>
</organism>
<dbReference type="GO" id="GO:0016042">
    <property type="term" value="P:lipid catabolic process"/>
    <property type="evidence" value="ECO:0007669"/>
    <property type="project" value="TreeGrafter"/>
</dbReference>
<sequence>MIDLFSDGLDLSLIGMGADYFFDAVKKVPRQLFTQASNTVDSIQYLLYTPNNAKESCLLEPSTERFEKCSFNAGYETKFLVHGFVEFLTPENLLNVLKDAILEHNNYNVIVVNWTLYNVLPFELAYKNAKTVGEKMAEMMKFMQIHANVSLKSLHCIGHSLGCHVCGVAGRNVHALGRITGLDPGGLSMLKSLKPNIRLNYTDADFVDVMHTSDVYSLDFGMKRENSFDVTNPAGSGRIDGNSAGYNRIENGAGLQSLPTWSTRSVSWELGIAR</sequence>
<name>A0A4Y2KXW9_ARAVE</name>
<evidence type="ECO:0000256" key="1">
    <source>
        <dbReference type="ARBA" id="ARBA00004613"/>
    </source>
</evidence>
<gene>
    <name evidence="6" type="primary">Pnliprp2_3</name>
    <name evidence="6" type="ORF">AVEN_241525_1</name>
</gene>
<proteinExistence type="inferred from homology"/>
<feature type="domain" description="Lipase" evidence="5">
    <location>
        <begin position="28"/>
        <end position="225"/>
    </location>
</feature>
<dbReference type="Gene3D" id="3.40.50.1820">
    <property type="entry name" value="alpha/beta hydrolase"/>
    <property type="match status" value="1"/>
</dbReference>
<keyword evidence="3" id="KW-0964">Secreted</keyword>
<reference evidence="6 7" key="1">
    <citation type="journal article" date="2019" name="Sci. Rep.">
        <title>Orb-weaving spider Araneus ventricosus genome elucidates the spidroin gene catalogue.</title>
        <authorList>
            <person name="Kono N."/>
            <person name="Nakamura H."/>
            <person name="Ohtoshi R."/>
            <person name="Moran D.A.P."/>
            <person name="Shinohara A."/>
            <person name="Yoshida Y."/>
            <person name="Fujiwara M."/>
            <person name="Mori M."/>
            <person name="Tomita M."/>
            <person name="Arakawa K."/>
        </authorList>
    </citation>
    <scope>NUCLEOTIDE SEQUENCE [LARGE SCALE GENOMIC DNA]</scope>
</reference>
<evidence type="ECO:0000313" key="6">
    <source>
        <dbReference type="EMBL" id="GBN07274.1"/>
    </source>
</evidence>
<dbReference type="GO" id="GO:0005615">
    <property type="term" value="C:extracellular space"/>
    <property type="evidence" value="ECO:0007669"/>
    <property type="project" value="TreeGrafter"/>
</dbReference>